<sequence>MRSRDLGRVDAPETGVRESGETVSNYVDAGLVLPRRLATGRTAGPAPGTRSASDGSTAPDLADWRPLAAGPVDPRITAAAGTLLAGLDQDGLAGAVLQCERPADGHLLMDIAAHAPQRLRAVLPLPARRVVADVPRLMAHGLVGFSFAGAPSLDVAWWGAMLRPLAAHGLHLHLDVPPESWDALLPVVLGQGVPVRLALPRTADHLCRAWGAFRVLERHAADEHLWIGFVPVLLRAQGLGRLVDRLLEVAGPERLVWASGRDSERRGHGHAEQVAALDDLLPDPQVRAAIAGSNARCLAFGRPRPKREH</sequence>
<reference evidence="2 3" key="5">
    <citation type="journal article" date="2010" name="Appl. Environ. Microbiol.">
        <title>phrR-like gene praR of Azorhizobium caulinodans ORS571 is essential for symbiosis with Sesbania rostrata and is involved in expression of reb genes.</title>
        <authorList>
            <person name="Akiba N."/>
            <person name="Aono T."/>
            <person name="Toyazaki H."/>
            <person name="Sato S."/>
            <person name="Oyaizu H."/>
        </authorList>
    </citation>
    <scope>NUCLEOTIDE SEQUENCE [LARGE SCALE GENOMIC DNA]</scope>
    <source>
        <strain evidence="3">ATCC 43989 / DSM 5975 / JCM 20966 / LMG 6465 / NBRC 14845 / NCIMB 13405 / ORS 571</strain>
    </source>
</reference>
<reference evidence="2 3" key="1">
    <citation type="journal article" date="2007" name="Appl. Environ. Microbiol.">
        <title>Rhizobial factors required for stem nodule maturation and maintenance in Sesbania rostrata-Azorhizobium caulinodans ORS571 symbiosis.</title>
        <authorList>
            <person name="Suzuki S."/>
            <person name="Aono T."/>
            <person name="Lee KB."/>
            <person name="Suzuki T."/>
            <person name="Liu CT."/>
            <person name="Miwa H."/>
            <person name="Wakao S."/>
            <person name="Iki T."/>
            <person name="Oyaizu H."/>
        </authorList>
    </citation>
    <scope>NUCLEOTIDE SEQUENCE [LARGE SCALE GENOMIC DNA]</scope>
    <source>
        <strain evidence="3">ATCC 43989 / DSM 5975 / JCM 20966 / LMG 6465 / NBRC 14845 / NCIMB 13405 / ORS 571</strain>
    </source>
</reference>
<reference evidence="2 3" key="4">
    <citation type="journal article" date="2009" name="Appl. Environ. Microbiol.">
        <title>Comparative genome-wide transcriptional profiling of Azorhizobium caulinodans ORS571 grown under free-living and symbiotic conditions.</title>
        <authorList>
            <person name="Tsukada S."/>
            <person name="Aono T."/>
            <person name="Akiba N."/>
            <person name="Lee KB."/>
            <person name="Liu CT."/>
            <person name="Toyazaki H."/>
            <person name="Oyaizu H."/>
        </authorList>
    </citation>
    <scope>NUCLEOTIDE SEQUENCE [LARGE SCALE GENOMIC DNA]</scope>
    <source>
        <strain evidence="3">ATCC 43989 / DSM 5975 / JCM 20966 / LMG 6465 / NBRC 14845 / NCIMB 13405 / ORS 571</strain>
    </source>
</reference>
<organism evidence="2 3">
    <name type="scientific">Azorhizobium caulinodans (strain ATCC 43989 / DSM 5975 / JCM 20966 / LMG 6465 / NBRC 14845 / NCIMB 13405 / ORS 571)</name>
    <dbReference type="NCBI Taxonomy" id="438753"/>
    <lineage>
        <taxon>Bacteria</taxon>
        <taxon>Pseudomonadati</taxon>
        <taxon>Pseudomonadota</taxon>
        <taxon>Alphaproteobacteria</taxon>
        <taxon>Hyphomicrobiales</taxon>
        <taxon>Xanthobacteraceae</taxon>
        <taxon>Azorhizobium</taxon>
    </lineage>
</organism>
<feature type="region of interest" description="Disordered" evidence="1">
    <location>
        <begin position="37"/>
        <end position="66"/>
    </location>
</feature>
<dbReference type="Gene3D" id="3.20.20.140">
    <property type="entry name" value="Metal-dependent hydrolases"/>
    <property type="match status" value="1"/>
</dbReference>
<feature type="region of interest" description="Disordered" evidence="1">
    <location>
        <begin position="1"/>
        <end position="23"/>
    </location>
</feature>
<evidence type="ECO:0000313" key="2">
    <source>
        <dbReference type="EMBL" id="BAF87577.1"/>
    </source>
</evidence>
<accession>A8HY58</accession>
<dbReference type="KEGG" id="azc:AZC_1579"/>
<reference evidence="3" key="2">
    <citation type="submission" date="2007-04" db="EMBL/GenBank/DDBJ databases">
        <title>Complete genome sequence of the nitrogen-fixing bacterium Azorhizobium caulinodans ORS571.</title>
        <authorList>
            <person name="Lee K.B."/>
            <person name="Backer P.D."/>
            <person name="Aono T."/>
            <person name="Liu C.T."/>
            <person name="Suzuki S."/>
            <person name="Suzuki T."/>
            <person name="Kaneko T."/>
            <person name="Yamada M."/>
            <person name="Tabata S."/>
            <person name="Kupfer D.M."/>
            <person name="Najar F.Z."/>
            <person name="Wiley G.B."/>
            <person name="Roe B."/>
            <person name="Binnewies T."/>
            <person name="Ussery D."/>
            <person name="Vereecke D."/>
            <person name="Gevers D."/>
            <person name="Holsters M."/>
            <person name="Oyaizu H."/>
        </authorList>
    </citation>
    <scope>NUCLEOTIDE SEQUENCE [LARGE SCALE GENOMIC DNA]</scope>
    <source>
        <strain evidence="3">ATCC 43989 / DSM 5975 / JCM 20966 / LMG 6465 / NBRC 14845 / NCIMB 13405 / ORS 571</strain>
    </source>
</reference>
<keyword evidence="3" id="KW-1185">Reference proteome</keyword>
<protein>
    <recommendedName>
        <fullName evidence="4">Amidohydrolase 2</fullName>
    </recommendedName>
</protein>
<reference evidence="2 3" key="6">
    <citation type="journal article" date="2011" name="Appl. Environ. Microbiol.">
        <title>Involvement of the azorhizobial chromosome partition gene (parA) in the onset of bacteroid differentiation during Sesbania rostrata stem nodule development.</title>
        <authorList>
            <person name="Liu CT."/>
            <person name="Lee KB."/>
            <person name="Wang YS."/>
            <person name="Peng MH."/>
            <person name="Lee KT."/>
            <person name="Suzuki S."/>
            <person name="Suzuki T."/>
            <person name="Oyaizu H."/>
        </authorList>
    </citation>
    <scope>NUCLEOTIDE SEQUENCE [LARGE SCALE GENOMIC DNA]</scope>
    <source>
        <strain evidence="3">ATCC 43989 / DSM 5975 / JCM 20966 / LMG 6465 / NBRC 14845 / NCIMB 13405 / ORS 571</strain>
    </source>
</reference>
<dbReference type="RefSeq" id="WP_012170107.1">
    <property type="nucleotide sequence ID" value="NC_009937.1"/>
</dbReference>
<gene>
    <name evidence="2" type="ordered locus">AZC_1579</name>
</gene>
<dbReference type="STRING" id="438753.AZC_1579"/>
<dbReference type="Proteomes" id="UP000000270">
    <property type="component" value="Chromosome"/>
</dbReference>
<feature type="compositionally biased region" description="Basic and acidic residues" evidence="1">
    <location>
        <begin position="1"/>
        <end position="20"/>
    </location>
</feature>
<reference evidence="2 3" key="3">
    <citation type="journal article" date="2008" name="BMC Genomics">
        <title>The genome of the versatile nitrogen fixer Azorhizobium caulinodans ORS571.</title>
        <authorList>
            <person name="Lee KB."/>
            <person name="Backer P.D."/>
            <person name="Aono T."/>
            <person name="Liu CT."/>
            <person name="Suzuki S."/>
            <person name="Suzuki T."/>
            <person name="Kaneko T."/>
            <person name="Yamada M."/>
            <person name="Tabata S."/>
            <person name="Kupfer D.M."/>
            <person name="Najar F.Z."/>
            <person name="Wiley G.B."/>
            <person name="Roe B."/>
            <person name="Binnewies T.T."/>
            <person name="Ussery D.W."/>
            <person name="D'Haeze W."/>
            <person name="Herder J.D."/>
            <person name="Gevers D."/>
            <person name="Vereecke D."/>
            <person name="Holsters M."/>
            <person name="Oyaizu H."/>
        </authorList>
    </citation>
    <scope>NUCLEOTIDE SEQUENCE [LARGE SCALE GENOMIC DNA]</scope>
    <source>
        <strain evidence="3">ATCC 43989 / DSM 5975 / JCM 20966 / LMG 6465 / NBRC 14845 / NCIMB 13405 / ORS 571</strain>
    </source>
</reference>
<evidence type="ECO:0008006" key="4">
    <source>
        <dbReference type="Google" id="ProtNLM"/>
    </source>
</evidence>
<dbReference type="InterPro" id="IPR032466">
    <property type="entry name" value="Metal_Hydrolase"/>
</dbReference>
<dbReference type="SUPFAM" id="SSF51556">
    <property type="entry name" value="Metallo-dependent hydrolases"/>
    <property type="match status" value="1"/>
</dbReference>
<dbReference type="eggNOG" id="COG3618">
    <property type="taxonomic scope" value="Bacteria"/>
</dbReference>
<evidence type="ECO:0000256" key="1">
    <source>
        <dbReference type="SAM" id="MobiDB-lite"/>
    </source>
</evidence>
<dbReference type="HOGENOM" id="CLU_899094_0_0_5"/>
<dbReference type="EMBL" id="AP009384">
    <property type="protein sequence ID" value="BAF87577.1"/>
    <property type="molecule type" value="Genomic_DNA"/>
</dbReference>
<name>A8HY58_AZOC5</name>
<proteinExistence type="predicted"/>
<dbReference type="AlphaFoldDB" id="A8HY58"/>
<evidence type="ECO:0000313" key="3">
    <source>
        <dbReference type="Proteomes" id="UP000000270"/>
    </source>
</evidence>